<evidence type="ECO:0000313" key="1">
    <source>
        <dbReference type="EMBL" id="PSJ03709.1"/>
    </source>
</evidence>
<dbReference type="AlphaFoldDB" id="A0A2P7MR61"/>
<evidence type="ECO:0000313" key="2">
    <source>
        <dbReference type="Proteomes" id="UP000243002"/>
    </source>
</evidence>
<accession>A0A2P7MR61</accession>
<dbReference type="RefSeq" id="WP_106632963.1">
    <property type="nucleotide sequence ID" value="NZ_OY986431.1"/>
</dbReference>
<gene>
    <name evidence="1" type="ORF">C7K55_11975</name>
</gene>
<dbReference type="OrthoDB" id="557845at2"/>
<organism evidence="1 2">
    <name type="scientific">Cyanobium usitatum str. Tous</name>
    <dbReference type="NCBI Taxonomy" id="2116684"/>
    <lineage>
        <taxon>Bacteria</taxon>
        <taxon>Bacillati</taxon>
        <taxon>Cyanobacteriota</taxon>
        <taxon>Cyanophyceae</taxon>
        <taxon>Synechococcales</taxon>
        <taxon>Prochlorococcaceae</taxon>
        <taxon>Cyanobium</taxon>
    </lineage>
</organism>
<sequence length="99" mass="11021">MSWEYRVIHINVESGNPPGPPSPKADSERLGGALSPEFLKKEFPQQYDAAATKPRHPAEQLQFFLNALGKENWEMVEAAQVGPLLMFFFKRPGGLPPVS</sequence>
<comment type="caution">
    <text evidence="1">The sequence shown here is derived from an EMBL/GenBank/DDBJ whole genome shotgun (WGS) entry which is preliminary data.</text>
</comment>
<keyword evidence="2" id="KW-1185">Reference proteome</keyword>
<dbReference type="Proteomes" id="UP000243002">
    <property type="component" value="Unassembled WGS sequence"/>
</dbReference>
<dbReference type="EMBL" id="PXXO01000017">
    <property type="protein sequence ID" value="PSJ03709.1"/>
    <property type="molecule type" value="Genomic_DNA"/>
</dbReference>
<proteinExistence type="predicted"/>
<name>A0A2P7MR61_9CYAN</name>
<reference evidence="1 2" key="1">
    <citation type="journal article" date="2018" name="Environ. Microbiol.">
        <title>Ecological and genomic features of two widespread freshwater picocyanobacteria.</title>
        <authorList>
            <person name="Cabello-Yeves P.J."/>
            <person name="Picazo A."/>
            <person name="Camacho A."/>
            <person name="Callieri C."/>
            <person name="Rosselli R."/>
            <person name="Roda-Garcia J.J."/>
            <person name="Coutinho F.H."/>
            <person name="Rodriguez-Valera F."/>
        </authorList>
    </citation>
    <scope>NUCLEOTIDE SEQUENCE [LARGE SCALE GENOMIC DNA]</scope>
    <source>
        <strain evidence="1 2">Tous</strain>
    </source>
</reference>
<protein>
    <submittedName>
        <fullName evidence="1">Uncharacterized protein</fullName>
    </submittedName>
</protein>